<accession>A0A432WQ41</accession>
<comment type="caution">
    <text evidence="2">The sequence shown here is derived from an EMBL/GenBank/DDBJ whole genome shotgun (WGS) entry which is preliminary data.</text>
</comment>
<dbReference type="InterPro" id="IPR017438">
    <property type="entry name" value="ATP-NAD_kinase_N"/>
</dbReference>
<dbReference type="Proteomes" id="UP000288405">
    <property type="component" value="Unassembled WGS sequence"/>
</dbReference>
<dbReference type="EMBL" id="PIPM01000002">
    <property type="protein sequence ID" value="RUO35797.1"/>
    <property type="molecule type" value="Genomic_DNA"/>
</dbReference>
<dbReference type="Gene3D" id="3.40.50.10330">
    <property type="entry name" value="Probable inorganic polyphosphate/atp-NAD kinase, domain 1"/>
    <property type="match status" value="1"/>
</dbReference>
<keyword evidence="3" id="KW-1185">Reference proteome</keyword>
<gene>
    <name evidence="2" type="ORF">CWE11_03315</name>
</gene>
<dbReference type="InterPro" id="IPR005240">
    <property type="entry name" value="DUF389"/>
</dbReference>
<proteinExistence type="predicted"/>
<dbReference type="PANTHER" id="PTHR20992:SF9">
    <property type="entry name" value="AT15442P-RELATED"/>
    <property type="match status" value="1"/>
</dbReference>
<evidence type="ECO:0000313" key="3">
    <source>
        <dbReference type="Proteomes" id="UP000288405"/>
    </source>
</evidence>
<keyword evidence="1" id="KW-0812">Transmembrane</keyword>
<dbReference type="PANTHER" id="PTHR20992">
    <property type="entry name" value="AT15442P-RELATED"/>
    <property type="match status" value="1"/>
</dbReference>
<feature type="transmembrane region" description="Helical" evidence="1">
    <location>
        <begin position="415"/>
        <end position="436"/>
    </location>
</feature>
<dbReference type="AlphaFoldDB" id="A0A432WQ41"/>
<dbReference type="OrthoDB" id="9790659at2"/>
<sequence length="643" mass="71326">MAFMEKAVVVYPPDQFPLLEKIHSFALTHHIKLIDVTEAEFLERPGQFTDQADHVVTLVTDQTAHQFIDIAKTLNFSLGFVPIIEGGPLATWFNLPQDRDQAIRLAFEDDPEAIDILRCNNEVVLGSVTLGETPFISQRSTTWLQREENPWRFAMYWLALLWRSFRNLFSIEVIPATLTTEKKEIKTAITGIVAIENEVNSAAARILDTTISVQDNRVSVVAIAPKSVTEYLSFLLQSLIRRDSQRKLPGCISYIKTRRMTIKTQKPIRVALDGRANKTDHVELEMYPRAVRINMSDAYHDFHAPIDDNKDTMRIDNLPQNEDRIALISRHLPLFTHALEDDFRELFIQIRDSAQAHPHYLALMVLSSVVATLGLFLSSTAIIIGAMVLAPLMAPIVAIAMGLLRSERTLTQTSLRTIGIGVVLGLATSAFLALLVPVREITPEIAARLQPTLLDLGVAIACGIAGAYAYARAAVMRSLPGVAIAVALVPPLCVAGIGLGWANLQMMYGAGLLLLTNLVGIAGAAALTFLVLGYAPVKRARKGLTLTFASVGIIAIPLAFAFASIYQTYQIERDLSQRHFFIAEQTIELTNVEVTLRRNRIAISADTVGTQPLDLATMQALRDELETRWDRPVELELGFRYRL</sequence>
<feature type="transmembrane region" description="Helical" evidence="1">
    <location>
        <begin position="456"/>
        <end position="475"/>
    </location>
</feature>
<keyword evidence="1" id="KW-0472">Membrane</keyword>
<organism evidence="2 3">
    <name type="scientific">Aliidiomarina sanyensis</name>
    <dbReference type="NCBI Taxonomy" id="1249555"/>
    <lineage>
        <taxon>Bacteria</taxon>
        <taxon>Pseudomonadati</taxon>
        <taxon>Pseudomonadota</taxon>
        <taxon>Gammaproteobacteria</taxon>
        <taxon>Alteromonadales</taxon>
        <taxon>Idiomarinaceae</taxon>
        <taxon>Aliidiomarina</taxon>
    </lineage>
</organism>
<keyword evidence="1" id="KW-1133">Transmembrane helix</keyword>
<evidence type="ECO:0008006" key="4">
    <source>
        <dbReference type="Google" id="ProtNLM"/>
    </source>
</evidence>
<feature type="transmembrane region" description="Helical" evidence="1">
    <location>
        <begin position="508"/>
        <end position="532"/>
    </location>
</feature>
<protein>
    <recommendedName>
        <fullName evidence="4">DUF389 domain-containing protein</fullName>
    </recommendedName>
</protein>
<feature type="transmembrane region" description="Helical" evidence="1">
    <location>
        <begin position="383"/>
        <end position="403"/>
    </location>
</feature>
<reference evidence="2 3" key="1">
    <citation type="journal article" date="2011" name="Front. Microbiol.">
        <title>Genomic signatures of strain selection and enhancement in Bacillus atrophaeus var. globigii, a historical biowarfare simulant.</title>
        <authorList>
            <person name="Gibbons H.S."/>
            <person name="Broomall S.M."/>
            <person name="McNew L.A."/>
            <person name="Daligault H."/>
            <person name="Chapman C."/>
            <person name="Bruce D."/>
            <person name="Karavis M."/>
            <person name="Krepps M."/>
            <person name="McGregor P.A."/>
            <person name="Hong C."/>
            <person name="Park K.H."/>
            <person name="Akmal A."/>
            <person name="Feldman A."/>
            <person name="Lin J.S."/>
            <person name="Chang W.E."/>
            <person name="Higgs B.W."/>
            <person name="Demirev P."/>
            <person name="Lindquist J."/>
            <person name="Liem A."/>
            <person name="Fochler E."/>
            <person name="Read T.D."/>
            <person name="Tapia R."/>
            <person name="Johnson S."/>
            <person name="Bishop-Lilly K.A."/>
            <person name="Detter C."/>
            <person name="Han C."/>
            <person name="Sozhamannan S."/>
            <person name="Rosenzweig C.N."/>
            <person name="Skowronski E.W."/>
        </authorList>
    </citation>
    <scope>NUCLEOTIDE SEQUENCE [LARGE SCALE GENOMIC DNA]</scope>
    <source>
        <strain evidence="2 3">GYP-17</strain>
    </source>
</reference>
<feature type="transmembrane region" description="Helical" evidence="1">
    <location>
        <begin position="482"/>
        <end position="502"/>
    </location>
</feature>
<name>A0A432WQ41_9GAMM</name>
<dbReference type="Pfam" id="PF04087">
    <property type="entry name" value="DUF389"/>
    <property type="match status" value="1"/>
</dbReference>
<dbReference type="InterPro" id="IPR016064">
    <property type="entry name" value="NAD/diacylglycerol_kinase_sf"/>
</dbReference>
<dbReference type="SUPFAM" id="SSF111331">
    <property type="entry name" value="NAD kinase/diacylglycerol kinase-like"/>
    <property type="match status" value="1"/>
</dbReference>
<dbReference type="RefSeq" id="WP_126776175.1">
    <property type="nucleotide sequence ID" value="NZ_PIPM01000002.1"/>
</dbReference>
<evidence type="ECO:0000256" key="1">
    <source>
        <dbReference type="SAM" id="Phobius"/>
    </source>
</evidence>
<feature type="transmembrane region" description="Helical" evidence="1">
    <location>
        <begin position="544"/>
        <end position="566"/>
    </location>
</feature>
<dbReference type="Gene3D" id="2.60.200.40">
    <property type="match status" value="1"/>
</dbReference>
<evidence type="ECO:0000313" key="2">
    <source>
        <dbReference type="EMBL" id="RUO35797.1"/>
    </source>
</evidence>